<comment type="caution">
    <text evidence="1">The sequence shown here is derived from an EMBL/GenBank/DDBJ whole genome shotgun (WGS) entry which is preliminary data.</text>
</comment>
<dbReference type="EMBL" id="JAIWYP010000003">
    <property type="protein sequence ID" value="KAH3846977.1"/>
    <property type="molecule type" value="Genomic_DNA"/>
</dbReference>
<reference evidence="1" key="2">
    <citation type="submission" date="2020-11" db="EMBL/GenBank/DDBJ databases">
        <authorList>
            <person name="McCartney M.A."/>
            <person name="Auch B."/>
            <person name="Kono T."/>
            <person name="Mallez S."/>
            <person name="Becker A."/>
            <person name="Gohl D.M."/>
            <person name="Silverstein K.A.T."/>
            <person name="Koren S."/>
            <person name="Bechman K.B."/>
            <person name="Herman A."/>
            <person name="Abrahante J.E."/>
            <person name="Garbe J."/>
        </authorList>
    </citation>
    <scope>NUCLEOTIDE SEQUENCE</scope>
    <source>
        <strain evidence="1">Duluth1</strain>
        <tissue evidence="1">Whole animal</tissue>
    </source>
</reference>
<keyword evidence="2" id="KW-1185">Reference proteome</keyword>
<dbReference type="AlphaFoldDB" id="A0A9D4QY25"/>
<proteinExistence type="predicted"/>
<accession>A0A9D4QY25</accession>
<gene>
    <name evidence="1" type="ORF">DPMN_089287</name>
</gene>
<name>A0A9D4QY25_DREPO</name>
<dbReference type="Proteomes" id="UP000828390">
    <property type="component" value="Unassembled WGS sequence"/>
</dbReference>
<sequence>MVMFNADIDRCHRVGSKKDGKQRKVIVKFTNSSARQRLYEARRNLKDGVFIKENLTKFREELAYEARQLVRNKLLTKSWVAGCKVYGLLPDHSGNGVKEHTDTLQGNIYINPRW</sequence>
<evidence type="ECO:0000313" key="1">
    <source>
        <dbReference type="EMBL" id="KAH3846977.1"/>
    </source>
</evidence>
<protein>
    <submittedName>
        <fullName evidence="1">Uncharacterized protein</fullName>
    </submittedName>
</protein>
<dbReference type="Gene3D" id="3.30.70.1820">
    <property type="entry name" value="L1 transposable element, RRM domain"/>
    <property type="match status" value="1"/>
</dbReference>
<reference evidence="1" key="1">
    <citation type="journal article" date="2019" name="bioRxiv">
        <title>The Genome of the Zebra Mussel, Dreissena polymorpha: A Resource for Invasive Species Research.</title>
        <authorList>
            <person name="McCartney M.A."/>
            <person name="Auch B."/>
            <person name="Kono T."/>
            <person name="Mallez S."/>
            <person name="Zhang Y."/>
            <person name="Obille A."/>
            <person name="Becker A."/>
            <person name="Abrahante J.E."/>
            <person name="Garbe J."/>
            <person name="Badalamenti J.P."/>
            <person name="Herman A."/>
            <person name="Mangelson H."/>
            <person name="Liachko I."/>
            <person name="Sullivan S."/>
            <person name="Sone E.D."/>
            <person name="Koren S."/>
            <person name="Silverstein K.A.T."/>
            <person name="Beckman K.B."/>
            <person name="Gohl D.M."/>
        </authorList>
    </citation>
    <scope>NUCLEOTIDE SEQUENCE</scope>
    <source>
        <strain evidence="1">Duluth1</strain>
        <tissue evidence="1">Whole animal</tissue>
    </source>
</reference>
<organism evidence="1 2">
    <name type="scientific">Dreissena polymorpha</name>
    <name type="common">Zebra mussel</name>
    <name type="synonym">Mytilus polymorpha</name>
    <dbReference type="NCBI Taxonomy" id="45954"/>
    <lineage>
        <taxon>Eukaryota</taxon>
        <taxon>Metazoa</taxon>
        <taxon>Spiralia</taxon>
        <taxon>Lophotrochozoa</taxon>
        <taxon>Mollusca</taxon>
        <taxon>Bivalvia</taxon>
        <taxon>Autobranchia</taxon>
        <taxon>Heteroconchia</taxon>
        <taxon>Euheterodonta</taxon>
        <taxon>Imparidentia</taxon>
        <taxon>Neoheterodontei</taxon>
        <taxon>Myida</taxon>
        <taxon>Dreissenoidea</taxon>
        <taxon>Dreissenidae</taxon>
        <taxon>Dreissena</taxon>
    </lineage>
</organism>
<evidence type="ECO:0000313" key="2">
    <source>
        <dbReference type="Proteomes" id="UP000828390"/>
    </source>
</evidence>